<accession>A0A271KDI2</accession>
<evidence type="ECO:0000313" key="2">
    <source>
        <dbReference type="Proteomes" id="UP000215931"/>
    </source>
</evidence>
<organism evidence="1 2">
    <name type="scientific">Mesorhizobium wenxiniae</name>
    <dbReference type="NCBI Taxonomy" id="2014805"/>
    <lineage>
        <taxon>Bacteria</taxon>
        <taxon>Pseudomonadati</taxon>
        <taxon>Pseudomonadota</taxon>
        <taxon>Alphaproteobacteria</taxon>
        <taxon>Hyphomicrobiales</taxon>
        <taxon>Phyllobacteriaceae</taxon>
        <taxon>Mesorhizobium</taxon>
    </lineage>
</organism>
<comment type="caution">
    <text evidence="1">The sequence shown here is derived from an EMBL/GenBank/DDBJ whole genome shotgun (WGS) entry which is preliminary data.</text>
</comment>
<dbReference type="Proteomes" id="UP000215931">
    <property type="component" value="Unassembled WGS sequence"/>
</dbReference>
<name>A0A271KDI2_9HYPH</name>
<proteinExistence type="predicted"/>
<dbReference type="AlphaFoldDB" id="A0A271KDI2"/>
<reference evidence="1 2" key="1">
    <citation type="submission" date="2017-08" db="EMBL/GenBank/DDBJ databases">
        <title>Mesorhizobium wenxinae sp. nov., a novel rhizobial species isolated from root nodules of chickpea (Cicer arietinum L.).</title>
        <authorList>
            <person name="Zhang J."/>
        </authorList>
    </citation>
    <scope>NUCLEOTIDE SEQUENCE [LARGE SCALE GENOMIC DNA]</scope>
    <source>
        <strain evidence="2">WYCCWR 10019</strain>
    </source>
</reference>
<evidence type="ECO:0000313" key="1">
    <source>
        <dbReference type="EMBL" id="PAP93842.1"/>
    </source>
</evidence>
<keyword evidence="2" id="KW-1185">Reference proteome</keyword>
<dbReference type="EMBL" id="NPKH01000024">
    <property type="protein sequence ID" value="PAP93842.1"/>
    <property type="molecule type" value="Genomic_DNA"/>
</dbReference>
<gene>
    <name evidence="1" type="ORF">CIT31_20615</name>
</gene>
<protein>
    <submittedName>
        <fullName evidence="1">Uncharacterized protein</fullName>
    </submittedName>
</protein>
<sequence length="117" mass="13267">MQKALWSMGDLCEMMDAVAPKPESVALARRLLELSDPQPITNDTILIILHYVLVEIRGTDKPEKARMLADAFHNAPSMIANGCEPQKTWESILSTARRLQIEPYVLWLHVQSRQISN</sequence>